<dbReference type="InterPro" id="IPR000944">
    <property type="entry name" value="Tscrpt_reg_Rrf2"/>
</dbReference>
<dbReference type="eggNOG" id="COG1959">
    <property type="taxonomic scope" value="Bacteria"/>
</dbReference>
<dbReference type="Gene3D" id="1.10.10.10">
    <property type="entry name" value="Winged helix-like DNA-binding domain superfamily/Winged helix DNA-binding domain"/>
    <property type="match status" value="1"/>
</dbReference>
<comment type="caution">
    <text evidence="1">The sequence shown here is derived from an EMBL/GenBank/DDBJ whole genome shotgun (WGS) entry which is preliminary data.</text>
</comment>
<dbReference type="STRING" id="1423775.FD03_GL001584"/>
<dbReference type="PANTHER" id="PTHR33221:SF15">
    <property type="entry name" value="HTH-TYPE TRANSCRIPTIONAL REGULATOR YWGB-RELATED"/>
    <property type="match status" value="1"/>
</dbReference>
<name>A0A0R1KCK3_9LACO</name>
<accession>A0A0R1KCK3</accession>
<dbReference type="SUPFAM" id="SSF46785">
    <property type="entry name" value="Winged helix' DNA-binding domain"/>
    <property type="match status" value="1"/>
</dbReference>
<gene>
    <name evidence="1" type="ORF">FD03_GL001584</name>
</gene>
<proteinExistence type="predicted"/>
<dbReference type="RefSeq" id="WP_025023125.1">
    <property type="nucleotide sequence ID" value="NZ_AZDZ01000019.1"/>
</dbReference>
<dbReference type="PROSITE" id="PS51197">
    <property type="entry name" value="HTH_RRF2_2"/>
    <property type="match status" value="1"/>
</dbReference>
<keyword evidence="2" id="KW-1185">Reference proteome</keyword>
<dbReference type="Proteomes" id="UP000051248">
    <property type="component" value="Unassembled WGS sequence"/>
</dbReference>
<protein>
    <submittedName>
        <fullName evidence="1">Transcriptional regulator family protein</fullName>
    </submittedName>
</protein>
<dbReference type="InterPro" id="IPR036388">
    <property type="entry name" value="WH-like_DNA-bd_sf"/>
</dbReference>
<dbReference type="GO" id="GO:0005829">
    <property type="term" value="C:cytosol"/>
    <property type="evidence" value="ECO:0007669"/>
    <property type="project" value="TreeGrafter"/>
</dbReference>
<sequence length="153" mass="17302">MKKSSKLSDSVHVLVLIQLDPFHNLTSARLAKSIKTNPSFIRQIMSKLKQAGIIESVAGHPQPRLTAEPKNISLLDVYHAVEGNEPVLHLDTDINPECGPGINIQLSLKDYYQDIQKNIEQQMEKITLQDVIDNYENRLENPQSDYLELIADN</sequence>
<dbReference type="OrthoDB" id="213028at2"/>
<dbReference type="AlphaFoldDB" id="A0A0R1KCK3"/>
<dbReference type="GO" id="GO:0003700">
    <property type="term" value="F:DNA-binding transcription factor activity"/>
    <property type="evidence" value="ECO:0007669"/>
    <property type="project" value="TreeGrafter"/>
</dbReference>
<dbReference type="PANTHER" id="PTHR33221">
    <property type="entry name" value="WINGED HELIX-TURN-HELIX TRANSCRIPTIONAL REGULATOR, RRF2 FAMILY"/>
    <property type="match status" value="1"/>
</dbReference>
<dbReference type="Pfam" id="PF02082">
    <property type="entry name" value="Rrf2"/>
    <property type="match status" value="1"/>
</dbReference>
<evidence type="ECO:0000313" key="1">
    <source>
        <dbReference type="EMBL" id="KRK79219.1"/>
    </source>
</evidence>
<dbReference type="InterPro" id="IPR036390">
    <property type="entry name" value="WH_DNA-bd_sf"/>
</dbReference>
<reference evidence="1 2" key="1">
    <citation type="journal article" date="2015" name="Genome Announc.">
        <title>Expanding the biotechnology potential of lactobacilli through comparative genomics of 213 strains and associated genera.</title>
        <authorList>
            <person name="Sun Z."/>
            <person name="Harris H.M."/>
            <person name="McCann A."/>
            <person name="Guo C."/>
            <person name="Argimon S."/>
            <person name="Zhang W."/>
            <person name="Yang X."/>
            <person name="Jeffery I.B."/>
            <person name="Cooney J.C."/>
            <person name="Kagawa T.F."/>
            <person name="Liu W."/>
            <person name="Song Y."/>
            <person name="Salvetti E."/>
            <person name="Wrobel A."/>
            <person name="Rasinkangas P."/>
            <person name="Parkhill J."/>
            <person name="Rea M.C."/>
            <person name="O'Sullivan O."/>
            <person name="Ritari J."/>
            <person name="Douillard F.P."/>
            <person name="Paul Ross R."/>
            <person name="Yang R."/>
            <person name="Briner A.E."/>
            <person name="Felis G.E."/>
            <person name="de Vos W.M."/>
            <person name="Barrangou R."/>
            <person name="Klaenhammer T.R."/>
            <person name="Caufield P.W."/>
            <person name="Cui Y."/>
            <person name="Zhang H."/>
            <person name="O'Toole P.W."/>
        </authorList>
    </citation>
    <scope>NUCLEOTIDE SEQUENCE [LARGE SCALE GENOMIC DNA]</scope>
    <source>
        <strain evidence="1 2">DSM 19682</strain>
    </source>
</reference>
<evidence type="ECO:0000313" key="2">
    <source>
        <dbReference type="Proteomes" id="UP000051248"/>
    </source>
</evidence>
<organism evidence="1 2">
    <name type="scientific">Companilactobacillus nodensis DSM 19682 = JCM 14932 = NBRC 107160</name>
    <dbReference type="NCBI Taxonomy" id="1423775"/>
    <lineage>
        <taxon>Bacteria</taxon>
        <taxon>Bacillati</taxon>
        <taxon>Bacillota</taxon>
        <taxon>Bacilli</taxon>
        <taxon>Lactobacillales</taxon>
        <taxon>Lactobacillaceae</taxon>
        <taxon>Companilactobacillus</taxon>
    </lineage>
</organism>
<dbReference type="EMBL" id="AZDZ01000019">
    <property type="protein sequence ID" value="KRK79219.1"/>
    <property type="molecule type" value="Genomic_DNA"/>
</dbReference>
<dbReference type="PATRIC" id="fig|1423775.4.peg.1615"/>